<evidence type="ECO:0000313" key="3">
    <source>
        <dbReference type="Proteomes" id="UP000673375"/>
    </source>
</evidence>
<keyword evidence="3" id="KW-1185">Reference proteome</keyword>
<reference evidence="2 3" key="1">
    <citation type="submission" date="2020-12" db="EMBL/GenBank/DDBJ databases">
        <title>Vagococcus allomyrinae sp. nov. and Enterococcus lavae sp. nov., isolated from the larvae of Allomyrina dichotoma.</title>
        <authorList>
            <person name="Lee S.D."/>
        </authorList>
    </citation>
    <scope>NUCLEOTIDE SEQUENCE [LARGE SCALE GENOMIC DNA]</scope>
    <source>
        <strain evidence="2 3">BWM-S5</strain>
    </source>
</reference>
<organism evidence="2 3">
    <name type="scientific">Enterococcus larvae</name>
    <dbReference type="NCBI Taxonomy" id="2794352"/>
    <lineage>
        <taxon>Bacteria</taxon>
        <taxon>Bacillati</taxon>
        <taxon>Bacillota</taxon>
        <taxon>Bacilli</taxon>
        <taxon>Lactobacillales</taxon>
        <taxon>Enterococcaceae</taxon>
        <taxon>Enterococcus</taxon>
    </lineage>
</organism>
<proteinExistence type="predicted"/>
<dbReference type="Proteomes" id="UP000673375">
    <property type="component" value="Unassembled WGS sequence"/>
</dbReference>
<feature type="region of interest" description="Disordered" evidence="1">
    <location>
        <begin position="31"/>
        <end position="53"/>
    </location>
</feature>
<feature type="compositionally biased region" description="Polar residues" evidence="1">
    <location>
        <begin position="44"/>
        <end position="53"/>
    </location>
</feature>
<name>A0ABS4CKD1_9ENTE</name>
<sequence length="53" mass="5928">MERTIVVEKASYCRPILLVATPFKFSVKKSESNKKEVAKENAPIESTNTTGKK</sequence>
<accession>A0ABS4CKD1</accession>
<comment type="caution">
    <text evidence="2">The sequence shown here is derived from an EMBL/GenBank/DDBJ whole genome shotgun (WGS) entry which is preliminary data.</text>
</comment>
<evidence type="ECO:0000256" key="1">
    <source>
        <dbReference type="SAM" id="MobiDB-lite"/>
    </source>
</evidence>
<gene>
    <name evidence="2" type="ORF">I6N96_10115</name>
</gene>
<dbReference type="RefSeq" id="WP_209557432.1">
    <property type="nucleotide sequence ID" value="NZ_JAEDXU010000004.1"/>
</dbReference>
<protein>
    <submittedName>
        <fullName evidence="2">Uncharacterized protein</fullName>
    </submittedName>
</protein>
<dbReference type="EMBL" id="JAEDXU010000004">
    <property type="protein sequence ID" value="MBP1046643.1"/>
    <property type="molecule type" value="Genomic_DNA"/>
</dbReference>
<evidence type="ECO:0000313" key="2">
    <source>
        <dbReference type="EMBL" id="MBP1046643.1"/>
    </source>
</evidence>